<keyword evidence="3" id="KW-0472">Membrane</keyword>
<protein>
    <submittedName>
        <fullName evidence="7">Putative outer membrane protein</fullName>
    </submittedName>
</protein>
<dbReference type="AlphaFoldDB" id="A0A2T0RPR6"/>
<dbReference type="RefSeq" id="WP_106205485.1">
    <property type="nucleotide sequence ID" value="NZ_PVTD01000005.1"/>
</dbReference>
<evidence type="ECO:0000256" key="2">
    <source>
        <dbReference type="ARBA" id="ARBA00022729"/>
    </source>
</evidence>
<feature type="chain" id="PRO_5015671558" evidence="5">
    <location>
        <begin position="25"/>
        <end position="172"/>
    </location>
</feature>
<dbReference type="Gene3D" id="2.40.160.20">
    <property type="match status" value="1"/>
</dbReference>
<gene>
    <name evidence="7" type="ORF">CLV78_105239</name>
</gene>
<keyword evidence="2 5" id="KW-0732">Signal</keyword>
<dbReference type="InterPro" id="IPR051692">
    <property type="entry name" value="OMP-like"/>
</dbReference>
<dbReference type="OrthoDB" id="268975at2"/>
<reference evidence="7 8" key="1">
    <citation type="submission" date="2018-03" db="EMBL/GenBank/DDBJ databases">
        <title>Genomic Encyclopedia of Archaeal and Bacterial Type Strains, Phase II (KMG-II): from individual species to whole genera.</title>
        <authorList>
            <person name="Goeker M."/>
        </authorList>
    </citation>
    <scope>NUCLEOTIDE SEQUENCE [LARGE SCALE GENOMIC DNA]</scope>
    <source>
        <strain evidence="7 8">DSM 29328</strain>
    </source>
</reference>
<evidence type="ECO:0000256" key="3">
    <source>
        <dbReference type="ARBA" id="ARBA00023136"/>
    </source>
</evidence>
<feature type="signal peptide" evidence="5">
    <location>
        <begin position="1"/>
        <end position="24"/>
    </location>
</feature>
<dbReference type="PANTHER" id="PTHR34001:SF3">
    <property type="entry name" value="BLL7405 PROTEIN"/>
    <property type="match status" value="1"/>
</dbReference>
<name>A0A2T0RPR6_9RHOB</name>
<dbReference type="EMBL" id="PVTD01000005">
    <property type="protein sequence ID" value="PRY23185.1"/>
    <property type="molecule type" value="Genomic_DNA"/>
</dbReference>
<keyword evidence="8" id="KW-1185">Reference proteome</keyword>
<dbReference type="InterPro" id="IPR027385">
    <property type="entry name" value="Beta-barrel_OMP"/>
</dbReference>
<evidence type="ECO:0000256" key="4">
    <source>
        <dbReference type="ARBA" id="ARBA00038306"/>
    </source>
</evidence>
<organism evidence="7 8">
    <name type="scientific">Aliiruegeria haliotis</name>
    <dbReference type="NCBI Taxonomy" id="1280846"/>
    <lineage>
        <taxon>Bacteria</taxon>
        <taxon>Pseudomonadati</taxon>
        <taxon>Pseudomonadota</taxon>
        <taxon>Alphaproteobacteria</taxon>
        <taxon>Rhodobacterales</taxon>
        <taxon>Roseobacteraceae</taxon>
        <taxon>Aliiruegeria</taxon>
    </lineage>
</organism>
<sequence>MTKSKLIAAIATAAALVASVPAYAADDWGGSYVGVQLGFGDTGEGSKKRYPTFGVQAGHDWQIDNWVVGLGVDSYHGEIGTGFGNLDSLSRVKVRGGYAFGDTLAYVSAGASYGMSRDFGNDWGYSAGIGVEHRISERVSLTGEISQHRFDDFNKLGSLDATTVSVGVNYRF</sequence>
<accession>A0A2T0RPR6</accession>
<evidence type="ECO:0000313" key="7">
    <source>
        <dbReference type="EMBL" id="PRY23185.1"/>
    </source>
</evidence>
<comment type="caution">
    <text evidence="7">The sequence shown here is derived from an EMBL/GenBank/DDBJ whole genome shotgun (WGS) entry which is preliminary data.</text>
</comment>
<comment type="similarity">
    <text evidence="4">Belongs to the Omp25/RopB family.</text>
</comment>
<evidence type="ECO:0000259" key="6">
    <source>
        <dbReference type="Pfam" id="PF13505"/>
    </source>
</evidence>
<proteinExistence type="inferred from homology"/>
<dbReference type="InterPro" id="IPR011250">
    <property type="entry name" value="OMP/PagP_B-barrel"/>
</dbReference>
<evidence type="ECO:0000313" key="8">
    <source>
        <dbReference type="Proteomes" id="UP000239480"/>
    </source>
</evidence>
<dbReference type="Proteomes" id="UP000239480">
    <property type="component" value="Unassembled WGS sequence"/>
</dbReference>
<comment type="subcellular location">
    <subcellularLocation>
        <location evidence="1">Membrane</location>
    </subcellularLocation>
</comment>
<feature type="domain" description="Outer membrane protein beta-barrel" evidence="6">
    <location>
        <begin position="11"/>
        <end position="172"/>
    </location>
</feature>
<dbReference type="SUPFAM" id="SSF56925">
    <property type="entry name" value="OMPA-like"/>
    <property type="match status" value="1"/>
</dbReference>
<evidence type="ECO:0000256" key="5">
    <source>
        <dbReference type="SAM" id="SignalP"/>
    </source>
</evidence>
<dbReference type="PANTHER" id="PTHR34001">
    <property type="entry name" value="BLL7405 PROTEIN"/>
    <property type="match status" value="1"/>
</dbReference>
<dbReference type="Pfam" id="PF13505">
    <property type="entry name" value="OMP_b-brl"/>
    <property type="match status" value="1"/>
</dbReference>
<evidence type="ECO:0000256" key="1">
    <source>
        <dbReference type="ARBA" id="ARBA00004370"/>
    </source>
</evidence>
<dbReference type="GO" id="GO:0016020">
    <property type="term" value="C:membrane"/>
    <property type="evidence" value="ECO:0007669"/>
    <property type="project" value="UniProtKB-SubCell"/>
</dbReference>